<dbReference type="Gene3D" id="3.40.1500.20">
    <property type="match status" value="1"/>
</dbReference>
<dbReference type="Proteomes" id="UP000298390">
    <property type="component" value="Unassembled WGS sequence"/>
</dbReference>
<accession>A0A4Y9Y4V7</accession>
<organism evidence="2 3">
    <name type="scientific">Rhodofomes roseus</name>
    <dbReference type="NCBI Taxonomy" id="34475"/>
    <lineage>
        <taxon>Eukaryota</taxon>
        <taxon>Fungi</taxon>
        <taxon>Dikarya</taxon>
        <taxon>Basidiomycota</taxon>
        <taxon>Agaricomycotina</taxon>
        <taxon>Agaricomycetes</taxon>
        <taxon>Polyporales</taxon>
        <taxon>Rhodofomes</taxon>
    </lineage>
</organism>
<proteinExistence type="predicted"/>
<name>A0A4Y9Y4V7_9APHY</name>
<sequence length="154" mass="17698">MRLSSFLPLALVAVASVAVARPVDDYMFAARSDGEQALSERDLQILDHFAREYLAARSDADLYLEAREDFDSVDLLEREYFEPGLVARGPLDQPQREHFKTFDEYEKAWIAWNRRMRKIDHSSQKALKKNAAAYNKEQGKSKGVLSKLFGKKKQ</sequence>
<comment type="caution">
    <text evidence="2">The sequence shown here is derived from an EMBL/GenBank/DDBJ whole genome shotgun (WGS) entry which is preliminary data.</text>
</comment>
<evidence type="ECO:0000256" key="1">
    <source>
        <dbReference type="SAM" id="SignalP"/>
    </source>
</evidence>
<dbReference type="EMBL" id="SEKV01000445">
    <property type="protein sequence ID" value="TFY57210.1"/>
    <property type="molecule type" value="Genomic_DNA"/>
</dbReference>
<reference evidence="2 3" key="1">
    <citation type="submission" date="2019-01" db="EMBL/GenBank/DDBJ databases">
        <title>Genome sequencing of the rare red list fungi Fomitopsis rosea.</title>
        <authorList>
            <person name="Buettner E."/>
            <person name="Kellner H."/>
        </authorList>
    </citation>
    <scope>NUCLEOTIDE SEQUENCE [LARGE SCALE GENOMIC DNA]</scope>
    <source>
        <strain evidence="2 3">DSM 105464</strain>
    </source>
</reference>
<keyword evidence="1" id="KW-0732">Signal</keyword>
<evidence type="ECO:0000313" key="2">
    <source>
        <dbReference type="EMBL" id="TFY57210.1"/>
    </source>
</evidence>
<protein>
    <submittedName>
        <fullName evidence="2">Uncharacterized protein</fullName>
    </submittedName>
</protein>
<gene>
    <name evidence="2" type="ORF">EVJ58_g7162</name>
</gene>
<dbReference type="AlphaFoldDB" id="A0A4Y9Y4V7"/>
<evidence type="ECO:0000313" key="3">
    <source>
        <dbReference type="Proteomes" id="UP000298390"/>
    </source>
</evidence>
<feature type="chain" id="PRO_5021278309" evidence="1">
    <location>
        <begin position="21"/>
        <end position="154"/>
    </location>
</feature>
<feature type="signal peptide" evidence="1">
    <location>
        <begin position="1"/>
        <end position="20"/>
    </location>
</feature>